<dbReference type="CDD" id="cd05481">
    <property type="entry name" value="retropepsin_like_LTR_1"/>
    <property type="match status" value="1"/>
</dbReference>
<dbReference type="EMBL" id="JAMKFB020000241">
    <property type="protein sequence ID" value="KAL0151515.1"/>
    <property type="molecule type" value="Genomic_DNA"/>
</dbReference>
<dbReference type="CDD" id="cd01647">
    <property type="entry name" value="RT_LTR"/>
    <property type="match status" value="1"/>
</dbReference>
<dbReference type="SUPFAM" id="SSF53098">
    <property type="entry name" value="Ribonuclease H-like"/>
    <property type="match status" value="1"/>
</dbReference>
<dbReference type="GO" id="GO:0004519">
    <property type="term" value="F:endonuclease activity"/>
    <property type="evidence" value="ECO:0007669"/>
    <property type="project" value="UniProtKB-KW"/>
</dbReference>
<evidence type="ECO:0000256" key="5">
    <source>
        <dbReference type="ARBA" id="ARBA00022759"/>
    </source>
</evidence>
<evidence type="ECO:0000256" key="6">
    <source>
        <dbReference type="ARBA" id="ARBA00022801"/>
    </source>
</evidence>
<evidence type="ECO:0000256" key="7">
    <source>
        <dbReference type="ARBA" id="ARBA00022918"/>
    </source>
</evidence>
<dbReference type="Pfam" id="PF17917">
    <property type="entry name" value="RT_RNaseH"/>
    <property type="match status" value="1"/>
</dbReference>
<evidence type="ECO:0000313" key="10">
    <source>
        <dbReference type="Proteomes" id="UP001529510"/>
    </source>
</evidence>
<keyword evidence="4" id="KW-0540">Nuclease</keyword>
<dbReference type="PANTHER" id="PTHR37984:SF7">
    <property type="entry name" value="INTEGRASE CATALYTIC DOMAIN-CONTAINING PROTEIN"/>
    <property type="match status" value="1"/>
</dbReference>
<dbReference type="InterPro" id="IPR036397">
    <property type="entry name" value="RNaseH_sf"/>
</dbReference>
<dbReference type="Proteomes" id="UP001529510">
    <property type="component" value="Unassembled WGS sequence"/>
</dbReference>
<name>A0ABD0MR84_CIRMR</name>
<comment type="caution">
    <text evidence="9">The sequence shown here is derived from an EMBL/GenBank/DDBJ whole genome shotgun (WGS) entry which is preliminary data.</text>
</comment>
<dbReference type="AlphaFoldDB" id="A0ABD0MR84"/>
<dbReference type="Gene3D" id="3.30.420.10">
    <property type="entry name" value="Ribonuclease H-like superfamily/Ribonuclease H"/>
    <property type="match status" value="1"/>
</dbReference>
<evidence type="ECO:0000313" key="9">
    <source>
        <dbReference type="EMBL" id="KAL0151515.1"/>
    </source>
</evidence>
<dbReference type="InterPro" id="IPR000477">
    <property type="entry name" value="RT_dom"/>
</dbReference>
<dbReference type="PROSITE" id="PS50994">
    <property type="entry name" value="INTEGRASE"/>
    <property type="match status" value="1"/>
</dbReference>
<dbReference type="Gene3D" id="2.40.70.10">
    <property type="entry name" value="Acid Proteases"/>
    <property type="match status" value="1"/>
</dbReference>
<organism evidence="9 10">
    <name type="scientific">Cirrhinus mrigala</name>
    <name type="common">Mrigala</name>
    <dbReference type="NCBI Taxonomy" id="683832"/>
    <lineage>
        <taxon>Eukaryota</taxon>
        <taxon>Metazoa</taxon>
        <taxon>Chordata</taxon>
        <taxon>Craniata</taxon>
        <taxon>Vertebrata</taxon>
        <taxon>Euteleostomi</taxon>
        <taxon>Actinopterygii</taxon>
        <taxon>Neopterygii</taxon>
        <taxon>Teleostei</taxon>
        <taxon>Ostariophysi</taxon>
        <taxon>Cypriniformes</taxon>
        <taxon>Cyprinidae</taxon>
        <taxon>Labeoninae</taxon>
        <taxon>Labeonini</taxon>
        <taxon>Cirrhinus</taxon>
    </lineage>
</organism>
<dbReference type="InterPro" id="IPR021109">
    <property type="entry name" value="Peptidase_aspartic_dom_sf"/>
</dbReference>
<evidence type="ECO:0000256" key="4">
    <source>
        <dbReference type="ARBA" id="ARBA00022722"/>
    </source>
</evidence>
<gene>
    <name evidence="9" type="ORF">M9458_053167</name>
</gene>
<dbReference type="InterPro" id="IPR043502">
    <property type="entry name" value="DNA/RNA_pol_sf"/>
</dbReference>
<dbReference type="SUPFAM" id="SSF56672">
    <property type="entry name" value="DNA/RNA polymerases"/>
    <property type="match status" value="1"/>
</dbReference>
<proteinExistence type="inferred from homology"/>
<keyword evidence="5" id="KW-0255">Endonuclease</keyword>
<keyword evidence="10" id="KW-1185">Reference proteome</keyword>
<evidence type="ECO:0000256" key="3">
    <source>
        <dbReference type="ARBA" id="ARBA00022695"/>
    </source>
</evidence>
<accession>A0ABD0MR84</accession>
<dbReference type="GO" id="GO:0003964">
    <property type="term" value="F:RNA-directed DNA polymerase activity"/>
    <property type="evidence" value="ECO:0007669"/>
    <property type="project" value="UniProtKB-KW"/>
</dbReference>
<keyword evidence="3" id="KW-0548">Nucleotidyltransferase</keyword>
<dbReference type="InterPro" id="IPR043128">
    <property type="entry name" value="Rev_trsase/Diguanyl_cyclase"/>
</dbReference>
<dbReference type="FunFam" id="3.30.420.10:FF:000063">
    <property type="entry name" value="Retrovirus-related Pol polyprotein from transposon 297-like Protein"/>
    <property type="match status" value="1"/>
</dbReference>
<dbReference type="InterPro" id="IPR050951">
    <property type="entry name" value="Retrovirus_Pol_polyprotein"/>
</dbReference>
<protein>
    <recommendedName>
        <fullName evidence="8">Integrase catalytic domain-containing protein</fullName>
    </recommendedName>
</protein>
<dbReference type="InterPro" id="IPR041373">
    <property type="entry name" value="RT_RNaseH"/>
</dbReference>
<dbReference type="InterPro" id="IPR012337">
    <property type="entry name" value="RNaseH-like_sf"/>
</dbReference>
<feature type="non-terminal residue" evidence="9">
    <location>
        <position position="853"/>
    </location>
</feature>
<reference evidence="9 10" key="1">
    <citation type="submission" date="2024-05" db="EMBL/GenBank/DDBJ databases">
        <title>Genome sequencing and assembly of Indian major carp, Cirrhinus mrigala (Hamilton, 1822).</title>
        <authorList>
            <person name="Mohindra V."/>
            <person name="Chowdhury L.M."/>
            <person name="Lal K."/>
            <person name="Jena J.K."/>
        </authorList>
    </citation>
    <scope>NUCLEOTIDE SEQUENCE [LARGE SCALE GENOMIC DNA]</scope>
    <source>
        <strain evidence="9">CM1030</strain>
        <tissue evidence="9">Blood</tissue>
    </source>
</reference>
<evidence type="ECO:0000256" key="1">
    <source>
        <dbReference type="ARBA" id="ARBA00010879"/>
    </source>
</evidence>
<sequence>MSQQKDTKPKHKRNVMVDSLFIGSVELNKTSGSLQNAWYTDVDIGNVTVKFKFDSGAEANIIPLNIYQSLHKSALLQPTSTMLVAYGGTKLKPEGVANLQCVTPKVQVSLPFYITRHSSIPILGKKACERMQLLKRVETVVIKHSTSKEELIAQHPTVFEGLGQFPAPVTQPTPWVNSLGVTEKKNGSLRVCLDLRDLNKAVFRQHFSIPTTEDVLCKLAGKKIFSIFDEKGGYWQVRLDTESSLLCTFNTPWGRYRFKRLLFGVKSAGEVFQQYNNEVFGDIDSVHIVADDMIVAAATEQEHDVIVAKVMERAEKHNVKFNPDKIQLKVNNVHFMGHVITPHGVKADDGKIQAVVSMPAPMDRQALQHLLGMIRYLAPFIRGEASLTAPLRQLLRKDIAFLPCLHSKQHQIEKELLAIVFSTKKFHQYVYGRSVNVQSDHQPLEAIFKKPLSKAPARLQRMLLQLQKYDLIVQYMPGQQTSTDDLSDEREEMLKQLTDSTAKDSTLQHTVAVQDGILLVSGRILIPESMRKEMLQKLHFQPRNQKEPLISHEIPELPWLKIAADIFKIRGQSFLLIVDYMSKFPEVMNIKDKTARTVIEKMKTVYARHGIPKELVCDHVPFASYEMKKFAVEWGIKVTHSSPAYPQSNGLVERTIKTVKQVLKKAEQSRVDHHLALLWLKNTPIIGTSYSPAQVLMGRVLRSTLPVSSEVLRPTTPKGVHQALQTLQKKQACHYNVEAKSLSELNVGNTVHIETDRGWQPGLIVSKRDEPSSYNVVNEAGRQFCRNRRRLRKTNHKYRETFDLVDETYDDTHSHIPGAQEVTNRSVECVPDRPLHNSSTTATRSGWVVKVPV</sequence>
<dbReference type="Gene3D" id="3.10.10.10">
    <property type="entry name" value="HIV Type 1 Reverse Transcriptase, subunit A, domain 1"/>
    <property type="match status" value="1"/>
</dbReference>
<dbReference type="SUPFAM" id="SSF50630">
    <property type="entry name" value="Acid proteases"/>
    <property type="match status" value="1"/>
</dbReference>
<evidence type="ECO:0000259" key="8">
    <source>
        <dbReference type="PROSITE" id="PS50994"/>
    </source>
</evidence>
<dbReference type="Pfam" id="PF00078">
    <property type="entry name" value="RVT_1"/>
    <property type="match status" value="1"/>
</dbReference>
<dbReference type="PANTHER" id="PTHR37984">
    <property type="entry name" value="PROTEIN CBG26694"/>
    <property type="match status" value="1"/>
</dbReference>
<dbReference type="InterPro" id="IPR001584">
    <property type="entry name" value="Integrase_cat-core"/>
</dbReference>
<feature type="domain" description="Integrase catalytic" evidence="8">
    <location>
        <begin position="554"/>
        <end position="714"/>
    </location>
</feature>
<keyword evidence="6" id="KW-0378">Hydrolase</keyword>
<keyword evidence="2" id="KW-0808">Transferase</keyword>
<dbReference type="Gene3D" id="3.30.70.270">
    <property type="match status" value="2"/>
</dbReference>
<dbReference type="GO" id="GO:0016787">
    <property type="term" value="F:hydrolase activity"/>
    <property type="evidence" value="ECO:0007669"/>
    <property type="project" value="UniProtKB-KW"/>
</dbReference>
<evidence type="ECO:0000256" key="2">
    <source>
        <dbReference type="ARBA" id="ARBA00022679"/>
    </source>
</evidence>
<keyword evidence="7" id="KW-0695">RNA-directed DNA polymerase</keyword>
<comment type="similarity">
    <text evidence="1">Belongs to the beta type-B retroviral polymerase family. HERV class-II K(HML-2) pol subfamily.</text>
</comment>